<reference evidence="8 9" key="1">
    <citation type="journal article" date="2013" name="Genome Announc.">
        <title>Genome Sequence of the Polycyclic Aromatic Hydrocarbon-Degrading Bacterium Strain Marinobacter nanhaiticus D15-8WT.</title>
        <authorList>
            <person name="Cui Z."/>
            <person name="Gao W."/>
            <person name="Li Q."/>
            <person name="Xu G."/>
            <person name="Zheng L."/>
        </authorList>
    </citation>
    <scope>NUCLEOTIDE SEQUENCE [LARGE SCALE GENOMIC DNA]</scope>
    <source>
        <strain evidence="8 9">D15-8W</strain>
    </source>
</reference>
<dbReference type="Pfam" id="PF07696">
    <property type="entry name" value="7TMR-DISMED2"/>
    <property type="match status" value="1"/>
</dbReference>
<feature type="region of interest" description="Disordered" evidence="4">
    <location>
        <begin position="551"/>
        <end position="571"/>
    </location>
</feature>
<accession>N6W6W9</accession>
<proteinExistence type="predicted"/>
<dbReference type="InterPro" id="IPR000160">
    <property type="entry name" value="GGDEF_dom"/>
</dbReference>
<dbReference type="Proteomes" id="UP000013165">
    <property type="component" value="Unassembled WGS sequence"/>
</dbReference>
<evidence type="ECO:0000256" key="1">
    <source>
        <dbReference type="ARBA" id="ARBA00001946"/>
    </source>
</evidence>
<dbReference type="Gene3D" id="3.30.70.270">
    <property type="match status" value="1"/>
</dbReference>
<dbReference type="InterPro" id="IPR011623">
    <property type="entry name" value="7TMR_DISM_rcpt_extracell_dom1"/>
</dbReference>
<dbReference type="PROSITE" id="PS50887">
    <property type="entry name" value="GGDEF"/>
    <property type="match status" value="1"/>
</dbReference>
<evidence type="ECO:0000256" key="4">
    <source>
        <dbReference type="SAM" id="MobiDB-lite"/>
    </source>
</evidence>
<feature type="transmembrane region" description="Helical" evidence="5">
    <location>
        <begin position="364"/>
        <end position="384"/>
    </location>
</feature>
<feature type="chain" id="PRO_5004127078" description="diguanylate cyclase" evidence="6">
    <location>
        <begin position="22"/>
        <end position="571"/>
    </location>
</feature>
<evidence type="ECO:0000256" key="2">
    <source>
        <dbReference type="ARBA" id="ARBA00012528"/>
    </source>
</evidence>
<dbReference type="InterPro" id="IPR043128">
    <property type="entry name" value="Rev_trsase/Diguanyl_cyclase"/>
</dbReference>
<feature type="transmembrane region" description="Helical" evidence="5">
    <location>
        <begin position="215"/>
        <end position="238"/>
    </location>
</feature>
<evidence type="ECO:0000256" key="5">
    <source>
        <dbReference type="SAM" id="Phobius"/>
    </source>
</evidence>
<dbReference type="HOGENOM" id="CLU_000445_105_4_6"/>
<keyword evidence="6" id="KW-0732">Signal</keyword>
<comment type="cofactor">
    <cofactor evidence="1">
        <name>Mg(2+)</name>
        <dbReference type="ChEBI" id="CHEBI:18420"/>
    </cofactor>
</comment>
<dbReference type="OrthoDB" id="5289013at2"/>
<dbReference type="Pfam" id="PF00990">
    <property type="entry name" value="GGDEF"/>
    <property type="match status" value="1"/>
</dbReference>
<feature type="transmembrane region" description="Helical" evidence="5">
    <location>
        <begin position="337"/>
        <end position="358"/>
    </location>
</feature>
<evidence type="ECO:0000256" key="3">
    <source>
        <dbReference type="ARBA" id="ARBA00034247"/>
    </source>
</evidence>
<comment type="catalytic activity">
    <reaction evidence="3">
        <text>2 GTP = 3',3'-c-di-GMP + 2 diphosphate</text>
        <dbReference type="Rhea" id="RHEA:24898"/>
        <dbReference type="ChEBI" id="CHEBI:33019"/>
        <dbReference type="ChEBI" id="CHEBI:37565"/>
        <dbReference type="ChEBI" id="CHEBI:58805"/>
        <dbReference type="EC" id="2.7.7.65"/>
    </reaction>
</comment>
<dbReference type="GO" id="GO:0052621">
    <property type="term" value="F:diguanylate cyclase activity"/>
    <property type="evidence" value="ECO:0007669"/>
    <property type="project" value="UniProtKB-EC"/>
</dbReference>
<dbReference type="InterPro" id="IPR011622">
    <property type="entry name" value="7TMR_DISM_rcpt_extracell_dom2"/>
</dbReference>
<dbReference type="Pfam" id="PF07695">
    <property type="entry name" value="7TMR-DISM_7TM"/>
    <property type="match status" value="1"/>
</dbReference>
<dbReference type="STRING" id="626887.J057_11646"/>
<dbReference type="AlphaFoldDB" id="N6W6W9"/>
<evidence type="ECO:0000256" key="6">
    <source>
        <dbReference type="SAM" id="SignalP"/>
    </source>
</evidence>
<dbReference type="EC" id="2.7.7.65" evidence="2"/>
<dbReference type="SMART" id="SM00267">
    <property type="entry name" value="GGDEF"/>
    <property type="match status" value="1"/>
</dbReference>
<dbReference type="SUPFAM" id="SSF55073">
    <property type="entry name" value="Nucleotide cyclase"/>
    <property type="match status" value="1"/>
</dbReference>
<keyword evidence="5" id="KW-0812">Transmembrane</keyword>
<keyword evidence="5" id="KW-0472">Membrane</keyword>
<dbReference type="EMBL" id="APLQ01000011">
    <property type="protein sequence ID" value="ENO16004.1"/>
    <property type="molecule type" value="Genomic_DNA"/>
</dbReference>
<dbReference type="InterPro" id="IPR029787">
    <property type="entry name" value="Nucleotide_cyclase"/>
</dbReference>
<gene>
    <name evidence="8" type="ORF">J057_11646</name>
</gene>
<dbReference type="CDD" id="cd01949">
    <property type="entry name" value="GGDEF"/>
    <property type="match status" value="1"/>
</dbReference>
<evidence type="ECO:0000259" key="7">
    <source>
        <dbReference type="PROSITE" id="PS50887"/>
    </source>
</evidence>
<feature type="signal peptide" evidence="6">
    <location>
        <begin position="1"/>
        <end position="21"/>
    </location>
</feature>
<protein>
    <recommendedName>
        <fullName evidence="2">diguanylate cyclase</fullName>
        <ecNumber evidence="2">2.7.7.65</ecNumber>
    </recommendedName>
</protein>
<feature type="transmembrane region" description="Helical" evidence="5">
    <location>
        <begin position="184"/>
        <end position="203"/>
    </location>
</feature>
<dbReference type="PANTHER" id="PTHR45138">
    <property type="entry name" value="REGULATORY COMPONENTS OF SENSORY TRANSDUCTION SYSTEM"/>
    <property type="match status" value="1"/>
</dbReference>
<comment type="caution">
    <text evidence="8">The sequence shown here is derived from an EMBL/GenBank/DDBJ whole genome shotgun (WGS) entry which is preliminary data.</text>
</comment>
<dbReference type="InterPro" id="IPR050469">
    <property type="entry name" value="Diguanylate_Cyclase"/>
</dbReference>
<organism evidence="8 9">
    <name type="scientific">Marinobacter nanhaiticus D15-8W</name>
    <dbReference type="NCBI Taxonomy" id="626887"/>
    <lineage>
        <taxon>Bacteria</taxon>
        <taxon>Pseudomonadati</taxon>
        <taxon>Pseudomonadota</taxon>
        <taxon>Gammaproteobacteria</taxon>
        <taxon>Pseudomonadales</taxon>
        <taxon>Marinobacteraceae</taxon>
        <taxon>Marinobacter</taxon>
    </lineage>
</organism>
<dbReference type="FunFam" id="3.30.70.270:FF:000001">
    <property type="entry name" value="Diguanylate cyclase domain protein"/>
    <property type="match status" value="1"/>
</dbReference>
<dbReference type="PANTHER" id="PTHR45138:SF9">
    <property type="entry name" value="DIGUANYLATE CYCLASE DGCM-RELATED"/>
    <property type="match status" value="1"/>
</dbReference>
<sequence>MTFCRVLCIAVIVLIAQSALSSERPQSPVVASQLVSEIGFLHEAQDTPLSLEAARKRFESGNAQSAAHSFLTFGIGSKPVWVRLGLDNPTDVTLRRRLTAAETWIDQVDVYQVTSGGLLHHWQAGDAKPRDRHLLPAVGLVFDVDVPPGQSAIYIRGQTFDPMTLPIALLSAAESRTHYMLTQMAYGLLYGILLTLIAYNLLLYRTFKLLSALAYSIYIGSFIMLNTGYVGYGSYWLYPESPQIQNYLTLLLMVLHGICGLSFALAFLSVKENLPRVRRAVLAYMAVGLVVIVPLIIARNQLYAATFAFGYLSLTTLVMIVLGVLSRKHIANANTYLAAVLASMIGVLATALTVWGAIPYTHQGYHAAEFGVVIEAVLLALILGKKLKAIETERIDAQYLSSHDALTNLHNRRSFLEVGNKLLHVAVRKQRPMSLVLIDIDHFKAVNDRYGHQTGDRALVHLARLLMDNVRDGDIVARWGGEEIVLLLPETTIDEAVFFAERLRTKIASTPMVAGHHEITMTVCFGVASRKKDETLDNLFGEADRQLYSAKAGGRNRVEPHAPLSAMKASA</sequence>
<evidence type="ECO:0000313" key="9">
    <source>
        <dbReference type="Proteomes" id="UP000013165"/>
    </source>
</evidence>
<dbReference type="Gene3D" id="2.60.40.2380">
    <property type="match status" value="1"/>
</dbReference>
<keyword evidence="9" id="KW-1185">Reference proteome</keyword>
<dbReference type="PATRIC" id="fig|626887.3.peg.2336"/>
<dbReference type="eggNOG" id="COG3706">
    <property type="taxonomic scope" value="Bacteria"/>
</dbReference>
<feature type="domain" description="GGDEF" evidence="7">
    <location>
        <begin position="431"/>
        <end position="563"/>
    </location>
</feature>
<name>N6W6W9_9GAMM</name>
<keyword evidence="5" id="KW-1133">Transmembrane helix</keyword>
<evidence type="ECO:0000313" key="8">
    <source>
        <dbReference type="EMBL" id="ENO16004.1"/>
    </source>
</evidence>
<feature type="transmembrane region" description="Helical" evidence="5">
    <location>
        <begin position="280"/>
        <end position="297"/>
    </location>
</feature>
<feature type="transmembrane region" description="Helical" evidence="5">
    <location>
        <begin position="303"/>
        <end position="325"/>
    </location>
</feature>
<dbReference type="NCBIfam" id="TIGR00254">
    <property type="entry name" value="GGDEF"/>
    <property type="match status" value="1"/>
</dbReference>
<feature type="transmembrane region" description="Helical" evidence="5">
    <location>
        <begin position="244"/>
        <end position="268"/>
    </location>
</feature>